<dbReference type="RefSeq" id="WP_176974030.1">
    <property type="nucleotide sequence ID" value="NZ_FNOY01000063.1"/>
</dbReference>
<sequence>MARGDWLAGQEYLTVRKRTLRPPPILITGFASCGSGAAIQPAASLATAP</sequence>
<dbReference type="EMBL" id="FNOY01000063">
    <property type="protein sequence ID" value="SDY78509.1"/>
    <property type="molecule type" value="Genomic_DNA"/>
</dbReference>
<gene>
    <name evidence="1" type="ORF">SAMN05421881_10635</name>
</gene>
<evidence type="ECO:0000313" key="1">
    <source>
        <dbReference type="EMBL" id="SDY78509.1"/>
    </source>
</evidence>
<evidence type="ECO:0000313" key="2">
    <source>
        <dbReference type="Proteomes" id="UP000198640"/>
    </source>
</evidence>
<accession>A0A1H3MR10</accession>
<name>A0A1H3MR10_9PROT</name>
<dbReference type="Proteomes" id="UP000198640">
    <property type="component" value="Unassembled WGS sequence"/>
</dbReference>
<dbReference type="AlphaFoldDB" id="A0A1H3MR10"/>
<protein>
    <submittedName>
        <fullName evidence="1">Uncharacterized protein</fullName>
    </submittedName>
</protein>
<organism evidence="1 2">
    <name type="scientific">Nitrosomonas halophila</name>
    <dbReference type="NCBI Taxonomy" id="44576"/>
    <lineage>
        <taxon>Bacteria</taxon>
        <taxon>Pseudomonadati</taxon>
        <taxon>Pseudomonadota</taxon>
        <taxon>Betaproteobacteria</taxon>
        <taxon>Nitrosomonadales</taxon>
        <taxon>Nitrosomonadaceae</taxon>
        <taxon>Nitrosomonas</taxon>
    </lineage>
</organism>
<proteinExistence type="predicted"/>
<reference evidence="1 2" key="1">
    <citation type="submission" date="2016-10" db="EMBL/GenBank/DDBJ databases">
        <authorList>
            <person name="de Groot N.N."/>
        </authorList>
    </citation>
    <scope>NUCLEOTIDE SEQUENCE [LARGE SCALE GENOMIC DNA]</scope>
    <source>
        <strain evidence="1 2">Nm1</strain>
    </source>
</reference>
<keyword evidence="2" id="KW-1185">Reference proteome</keyword>
<dbReference type="PROSITE" id="PS51257">
    <property type="entry name" value="PROKAR_LIPOPROTEIN"/>
    <property type="match status" value="1"/>
</dbReference>